<dbReference type="AlphaFoldDB" id="A0A7J8B1R3"/>
<gene>
    <name evidence="1" type="ORF">mPipKuh1_007674</name>
</gene>
<accession>A0A7J8B1R3</accession>
<protein>
    <submittedName>
        <fullName evidence="1">Uncharacterized protein</fullName>
    </submittedName>
</protein>
<sequence>MKFPKGAQRDSFLRPHAFAYRQETHPPGASGRSLSETAEPVLWGWSCEATWLLLSPAFASPHSFSCFSGYMVRNGVPFLFSKYLQCLLVTLTRTPRYYDLPAYINVKISTKCLHCNIVREK</sequence>
<reference evidence="1 2" key="1">
    <citation type="journal article" date="2020" name="Nature">
        <title>Six reference-quality genomes reveal evolution of bat adaptations.</title>
        <authorList>
            <person name="Jebb D."/>
            <person name="Huang Z."/>
            <person name="Pippel M."/>
            <person name="Hughes G.M."/>
            <person name="Lavrichenko K."/>
            <person name="Devanna P."/>
            <person name="Winkler S."/>
            <person name="Jermiin L.S."/>
            <person name="Skirmuntt E.C."/>
            <person name="Katzourakis A."/>
            <person name="Burkitt-Gray L."/>
            <person name="Ray D.A."/>
            <person name="Sullivan K.A.M."/>
            <person name="Roscito J.G."/>
            <person name="Kirilenko B.M."/>
            <person name="Davalos L.M."/>
            <person name="Corthals A.P."/>
            <person name="Power M.L."/>
            <person name="Jones G."/>
            <person name="Ransome R.D."/>
            <person name="Dechmann D.K.N."/>
            <person name="Locatelli A.G."/>
            <person name="Puechmaille S.J."/>
            <person name="Fedrigo O."/>
            <person name="Jarvis E.D."/>
            <person name="Hiller M."/>
            <person name="Vernes S.C."/>
            <person name="Myers E.W."/>
            <person name="Teeling E.C."/>
        </authorList>
    </citation>
    <scope>NUCLEOTIDE SEQUENCE [LARGE SCALE GENOMIC DNA]</scope>
    <source>
        <strain evidence="1">MPipKuh1</strain>
        <tissue evidence="1">Flight muscle</tissue>
    </source>
</reference>
<dbReference type="Proteomes" id="UP000558488">
    <property type="component" value="Unassembled WGS sequence"/>
</dbReference>
<comment type="caution">
    <text evidence="1">The sequence shown here is derived from an EMBL/GenBank/DDBJ whole genome shotgun (WGS) entry which is preliminary data.</text>
</comment>
<organism evidence="1 2">
    <name type="scientific">Pipistrellus kuhlii</name>
    <name type="common">Kuhl's pipistrelle</name>
    <dbReference type="NCBI Taxonomy" id="59472"/>
    <lineage>
        <taxon>Eukaryota</taxon>
        <taxon>Metazoa</taxon>
        <taxon>Chordata</taxon>
        <taxon>Craniata</taxon>
        <taxon>Vertebrata</taxon>
        <taxon>Euteleostomi</taxon>
        <taxon>Mammalia</taxon>
        <taxon>Eutheria</taxon>
        <taxon>Laurasiatheria</taxon>
        <taxon>Chiroptera</taxon>
        <taxon>Yangochiroptera</taxon>
        <taxon>Vespertilionidae</taxon>
        <taxon>Pipistrellus</taxon>
    </lineage>
</organism>
<evidence type="ECO:0000313" key="1">
    <source>
        <dbReference type="EMBL" id="KAF6392459.1"/>
    </source>
</evidence>
<evidence type="ECO:0000313" key="2">
    <source>
        <dbReference type="Proteomes" id="UP000558488"/>
    </source>
</evidence>
<name>A0A7J8B1R3_PIPKU</name>
<keyword evidence="2" id="KW-1185">Reference proteome</keyword>
<proteinExistence type="predicted"/>
<dbReference type="EMBL" id="JACAGB010000001">
    <property type="protein sequence ID" value="KAF6392459.1"/>
    <property type="molecule type" value="Genomic_DNA"/>
</dbReference>